<dbReference type="InterPro" id="IPR020667">
    <property type="entry name" value="DNA_mismatch_repair_MutL"/>
</dbReference>
<evidence type="ECO:0000256" key="2">
    <source>
        <dbReference type="ARBA" id="ARBA00022763"/>
    </source>
</evidence>
<feature type="domain" description="MutL C-terminal dimerisation" evidence="6">
    <location>
        <begin position="492"/>
        <end position="633"/>
    </location>
</feature>
<gene>
    <name evidence="4" type="primary">mutL</name>
    <name evidence="8" type="ORF">RUMHYD_00410</name>
</gene>
<dbReference type="InterPro" id="IPR014762">
    <property type="entry name" value="DNA_mismatch_repair_CS"/>
</dbReference>
<dbReference type="InterPro" id="IPR014790">
    <property type="entry name" value="MutL_C"/>
</dbReference>
<dbReference type="InterPro" id="IPR037198">
    <property type="entry name" value="MutL_C_sf"/>
</dbReference>
<comment type="similarity">
    <text evidence="1 4">Belongs to the DNA mismatch repair MutL/HexB family.</text>
</comment>
<dbReference type="InterPro" id="IPR014721">
    <property type="entry name" value="Ribsml_uS5_D2-typ_fold_subgr"/>
</dbReference>
<dbReference type="Gene3D" id="3.30.565.10">
    <property type="entry name" value="Histidine kinase-like ATPase, C-terminal domain"/>
    <property type="match status" value="1"/>
</dbReference>
<dbReference type="Gene3D" id="3.30.230.10">
    <property type="match status" value="1"/>
</dbReference>
<organism evidence="8 9">
    <name type="scientific">Blautia hydrogenotrophica (strain DSM 10507 / JCM 14656 / S5a33)</name>
    <name type="common">Ruminococcus hydrogenotrophicus</name>
    <dbReference type="NCBI Taxonomy" id="476272"/>
    <lineage>
        <taxon>Bacteria</taxon>
        <taxon>Bacillati</taxon>
        <taxon>Bacillota</taxon>
        <taxon>Clostridia</taxon>
        <taxon>Lachnospirales</taxon>
        <taxon>Lachnospiraceae</taxon>
        <taxon>Blautia</taxon>
    </lineage>
</organism>
<dbReference type="HAMAP" id="MF_00149">
    <property type="entry name" value="DNA_mis_repair"/>
    <property type="match status" value="1"/>
</dbReference>
<accession>C0CHU6</accession>
<evidence type="ECO:0000256" key="4">
    <source>
        <dbReference type="HAMAP-Rule" id="MF_00149"/>
    </source>
</evidence>
<evidence type="ECO:0000256" key="5">
    <source>
        <dbReference type="SAM" id="MobiDB-lite"/>
    </source>
</evidence>
<dbReference type="GO" id="GO:0032300">
    <property type="term" value="C:mismatch repair complex"/>
    <property type="evidence" value="ECO:0007669"/>
    <property type="project" value="InterPro"/>
</dbReference>
<comment type="function">
    <text evidence="4">This protein is involved in the repair of mismatches in DNA. It is required for dam-dependent methyl-directed DNA mismatch repair. May act as a 'molecular matchmaker', a protein that promotes the formation of a stable complex between two or more DNA-binding proteins in an ATP-dependent manner without itself being part of a final effector complex.</text>
</comment>
<dbReference type="SMART" id="SM00853">
    <property type="entry name" value="MutL_C"/>
    <property type="match status" value="1"/>
</dbReference>
<dbReference type="RefSeq" id="WP_005945561.1">
    <property type="nucleotide sequence ID" value="NZ_CP136423.1"/>
</dbReference>
<evidence type="ECO:0000256" key="3">
    <source>
        <dbReference type="ARBA" id="ARBA00023204"/>
    </source>
</evidence>
<proteinExistence type="inferred from homology"/>
<dbReference type="InterPro" id="IPR042121">
    <property type="entry name" value="MutL_C_regsub"/>
</dbReference>
<dbReference type="PATRIC" id="fig|476272.21.peg.3417"/>
<dbReference type="Gene3D" id="3.30.1370.100">
    <property type="entry name" value="MutL, C-terminal domain, regulatory subdomain"/>
    <property type="match status" value="1"/>
</dbReference>
<evidence type="ECO:0000313" key="9">
    <source>
        <dbReference type="Proteomes" id="UP000003100"/>
    </source>
</evidence>
<dbReference type="GO" id="GO:0005524">
    <property type="term" value="F:ATP binding"/>
    <property type="evidence" value="ECO:0007669"/>
    <property type="project" value="InterPro"/>
</dbReference>
<dbReference type="eggNOG" id="COG0323">
    <property type="taxonomic scope" value="Bacteria"/>
</dbReference>
<dbReference type="InterPro" id="IPR042120">
    <property type="entry name" value="MutL_C_dimsub"/>
</dbReference>
<reference evidence="8 9" key="2">
    <citation type="submission" date="2009-02" db="EMBL/GenBank/DDBJ databases">
        <title>Draft genome sequence of Blautia hydrogenotrophica DSM 10507 (Ruminococcus hydrogenotrophicus DSM 10507).</title>
        <authorList>
            <person name="Sudarsanam P."/>
            <person name="Ley R."/>
            <person name="Guruge J."/>
            <person name="Turnbaugh P.J."/>
            <person name="Mahowald M."/>
            <person name="Liep D."/>
            <person name="Gordon J."/>
        </authorList>
    </citation>
    <scope>NUCLEOTIDE SEQUENCE [LARGE SCALE GENOMIC DNA]</scope>
    <source>
        <strain evidence="9">DSM 10507 / JCM 14656 / S5a33</strain>
    </source>
</reference>
<evidence type="ECO:0000313" key="8">
    <source>
        <dbReference type="EMBL" id="EEG50696.1"/>
    </source>
</evidence>
<sequence length="677" mass="77489">MRKIAVLDKNTIDKIAAGEVVERPSSVVKELTENAIDAGATAVTVEIKDGGKTLIRITDNGAGIEKEQVPMAFVRHATSKIEKVEDLEQIVSLGFRGEALSSIAAVAQVELITKTPASITGVRYVIEGGEEKSLEEIGAPEGTTFLVHNLFYNVPARSKFLKTAATEGSYVSSLIEQLALSHPEISFKYIVNGQVKLHTSGNFSRRDVIYQIYGRDITKEILEVHYENEFLSLEGYIGKPSVSRGNRNFENYYINGRYVKNKIISKAIEDAYKGFLMQHNFPFASLQIEMTGNDLDVNVHPAKMEVRFSRGDEVYKAIYEAILQTLKKKEMIPEVRADQGREAKEERPKMKSGQIPEPFEYKERQRLREQTIYEEDRQQKNRWELLEQRMEGKNLDIQKPALKTEEKKVAEIWNTGRPKKNWEILREKPVLHSEEDALFSGTLSEKTPAKEEPKTQNREDTSFEVQTEALAKQLDLFQERMLSQKARSRHRLIGQVFDTYWLVEYEDKFYIIDQHAAHEKVLYEKIVRQYQEREMISQYISPPVVVSLTMQQETLLLEHMQMFLKFGFEIEPFGGKEYSIHAVPADLYGYTEGQLFVEMIDALEQDGQLSMEVFAGRMATMACKAAVKGNTQLSFAEANELIDQLLTLDNPYHCPHGRPTIIAMTRTELEKKFKRIV</sequence>
<dbReference type="PANTHER" id="PTHR10073:SF12">
    <property type="entry name" value="DNA MISMATCH REPAIR PROTEIN MLH1"/>
    <property type="match status" value="1"/>
</dbReference>
<dbReference type="Pfam" id="PF01119">
    <property type="entry name" value="DNA_mis_repair"/>
    <property type="match status" value="1"/>
</dbReference>
<dbReference type="FunFam" id="3.30.565.10:FF:000003">
    <property type="entry name" value="DNA mismatch repair endonuclease MutL"/>
    <property type="match status" value="1"/>
</dbReference>
<dbReference type="GO" id="GO:0006298">
    <property type="term" value="P:mismatch repair"/>
    <property type="evidence" value="ECO:0007669"/>
    <property type="project" value="UniProtKB-UniRule"/>
</dbReference>
<dbReference type="AlphaFoldDB" id="C0CHU6"/>
<reference evidence="8 9" key="1">
    <citation type="submission" date="2009-01" db="EMBL/GenBank/DDBJ databases">
        <authorList>
            <person name="Fulton L."/>
            <person name="Clifton S."/>
            <person name="Fulton B."/>
            <person name="Xu J."/>
            <person name="Minx P."/>
            <person name="Pepin K.H."/>
            <person name="Johnson M."/>
            <person name="Bhonagiri V."/>
            <person name="Nash W.E."/>
            <person name="Mardis E.R."/>
            <person name="Wilson R.K."/>
        </authorList>
    </citation>
    <scope>NUCLEOTIDE SEQUENCE [LARGE SCALE GENOMIC DNA]</scope>
    <source>
        <strain evidence="9">DSM 10507 / JCM 14656 / S5a33</strain>
    </source>
</reference>
<dbReference type="SUPFAM" id="SSF54211">
    <property type="entry name" value="Ribosomal protein S5 domain 2-like"/>
    <property type="match status" value="1"/>
</dbReference>
<name>C0CHU6_BLAHS</name>
<dbReference type="NCBIfam" id="TIGR00585">
    <property type="entry name" value="mutl"/>
    <property type="match status" value="1"/>
</dbReference>
<dbReference type="SUPFAM" id="SSF118116">
    <property type="entry name" value="DNA mismatch repair protein MutL"/>
    <property type="match status" value="1"/>
</dbReference>
<dbReference type="CDD" id="cd00782">
    <property type="entry name" value="MutL_Trans"/>
    <property type="match status" value="1"/>
</dbReference>
<dbReference type="Gene3D" id="3.30.1540.20">
    <property type="entry name" value="MutL, C-terminal domain, dimerisation subdomain"/>
    <property type="match status" value="1"/>
</dbReference>
<dbReference type="Pfam" id="PF13589">
    <property type="entry name" value="HATPase_c_3"/>
    <property type="match status" value="1"/>
</dbReference>
<dbReference type="InterPro" id="IPR002099">
    <property type="entry name" value="MutL/Mlh/PMS"/>
</dbReference>
<dbReference type="SMART" id="SM01340">
    <property type="entry name" value="DNA_mis_repair"/>
    <property type="match status" value="1"/>
</dbReference>
<dbReference type="Proteomes" id="UP000003100">
    <property type="component" value="Unassembled WGS sequence"/>
</dbReference>
<dbReference type="SUPFAM" id="SSF55874">
    <property type="entry name" value="ATPase domain of HSP90 chaperone/DNA topoisomerase II/histidine kinase"/>
    <property type="match status" value="1"/>
</dbReference>
<dbReference type="InterPro" id="IPR038973">
    <property type="entry name" value="MutL/Mlh/Pms-like"/>
</dbReference>
<dbReference type="GeneID" id="86821661"/>
<evidence type="ECO:0000259" key="7">
    <source>
        <dbReference type="SMART" id="SM01340"/>
    </source>
</evidence>
<dbReference type="InterPro" id="IPR036890">
    <property type="entry name" value="HATPase_C_sf"/>
</dbReference>
<dbReference type="PANTHER" id="PTHR10073">
    <property type="entry name" value="DNA MISMATCH REPAIR PROTEIN MLH, PMS, MUTL"/>
    <property type="match status" value="1"/>
</dbReference>
<feature type="domain" description="DNA mismatch repair protein S5" evidence="7">
    <location>
        <begin position="209"/>
        <end position="327"/>
    </location>
</feature>
<dbReference type="GO" id="GO:0016887">
    <property type="term" value="F:ATP hydrolysis activity"/>
    <property type="evidence" value="ECO:0007669"/>
    <property type="project" value="InterPro"/>
</dbReference>
<dbReference type="GO" id="GO:0030983">
    <property type="term" value="F:mismatched DNA binding"/>
    <property type="evidence" value="ECO:0007669"/>
    <property type="project" value="InterPro"/>
</dbReference>
<dbReference type="HOGENOM" id="CLU_004131_4_1_9"/>
<keyword evidence="9" id="KW-1185">Reference proteome</keyword>
<dbReference type="PROSITE" id="PS00058">
    <property type="entry name" value="DNA_MISMATCH_REPAIR_1"/>
    <property type="match status" value="1"/>
</dbReference>
<dbReference type="EMBL" id="ACBZ01000015">
    <property type="protein sequence ID" value="EEG50696.1"/>
    <property type="molecule type" value="Genomic_DNA"/>
</dbReference>
<keyword evidence="2 4" id="KW-0227">DNA damage</keyword>
<evidence type="ECO:0000256" key="1">
    <source>
        <dbReference type="ARBA" id="ARBA00006082"/>
    </source>
</evidence>
<dbReference type="InterPro" id="IPR013507">
    <property type="entry name" value="DNA_mismatch_S5_2-like"/>
</dbReference>
<dbReference type="GO" id="GO:0140664">
    <property type="term" value="F:ATP-dependent DNA damage sensor activity"/>
    <property type="evidence" value="ECO:0007669"/>
    <property type="project" value="InterPro"/>
</dbReference>
<evidence type="ECO:0000259" key="6">
    <source>
        <dbReference type="SMART" id="SM00853"/>
    </source>
</evidence>
<protein>
    <recommendedName>
        <fullName evidence="4">DNA mismatch repair protein MutL</fullName>
    </recommendedName>
</protein>
<feature type="compositionally biased region" description="Basic and acidic residues" evidence="5">
    <location>
        <begin position="447"/>
        <end position="461"/>
    </location>
</feature>
<keyword evidence="3 4" id="KW-0234">DNA repair</keyword>
<dbReference type="InterPro" id="IPR020568">
    <property type="entry name" value="Ribosomal_Su5_D2-typ_SF"/>
</dbReference>
<feature type="region of interest" description="Disordered" evidence="5">
    <location>
        <begin position="436"/>
        <end position="462"/>
    </location>
</feature>
<dbReference type="CDD" id="cd16926">
    <property type="entry name" value="HATPase_MutL-MLH-PMS-like"/>
    <property type="match status" value="1"/>
</dbReference>
<dbReference type="Pfam" id="PF08676">
    <property type="entry name" value="MutL_C"/>
    <property type="match status" value="1"/>
</dbReference>